<dbReference type="InterPro" id="IPR010520">
    <property type="entry name" value="FrsA-like"/>
</dbReference>
<gene>
    <name evidence="1" type="ORF">BJ998_008021</name>
</gene>
<dbReference type="AlphaFoldDB" id="A0A7W9KQA6"/>
<dbReference type="EMBL" id="JACHIR010000002">
    <property type="protein sequence ID" value="MBB5896762.1"/>
    <property type="molecule type" value="Genomic_DNA"/>
</dbReference>
<evidence type="ECO:0000313" key="1">
    <source>
        <dbReference type="EMBL" id="MBB5896762.1"/>
    </source>
</evidence>
<dbReference type="SUPFAM" id="SSF53474">
    <property type="entry name" value="alpha/beta-Hydrolases"/>
    <property type="match status" value="1"/>
</dbReference>
<dbReference type="Gene3D" id="3.40.50.1820">
    <property type="entry name" value="alpha/beta hydrolase"/>
    <property type="match status" value="1"/>
</dbReference>
<dbReference type="InterPro" id="IPR029058">
    <property type="entry name" value="AB_hydrolase_fold"/>
</dbReference>
<evidence type="ECO:0000313" key="2">
    <source>
        <dbReference type="Proteomes" id="UP000585638"/>
    </source>
</evidence>
<reference evidence="1 2" key="1">
    <citation type="submission" date="2020-08" db="EMBL/GenBank/DDBJ databases">
        <title>Sequencing the genomes of 1000 actinobacteria strains.</title>
        <authorList>
            <person name="Klenk H.-P."/>
        </authorList>
    </citation>
    <scope>NUCLEOTIDE SEQUENCE [LARGE SCALE GENOMIC DNA]</scope>
    <source>
        <strain evidence="1 2">DSM 43851</strain>
    </source>
</reference>
<organism evidence="1 2">
    <name type="scientific">Kutzneria kofuensis</name>
    <dbReference type="NCBI Taxonomy" id="103725"/>
    <lineage>
        <taxon>Bacteria</taxon>
        <taxon>Bacillati</taxon>
        <taxon>Actinomycetota</taxon>
        <taxon>Actinomycetes</taxon>
        <taxon>Pseudonocardiales</taxon>
        <taxon>Pseudonocardiaceae</taxon>
        <taxon>Kutzneria</taxon>
    </lineage>
</organism>
<dbReference type="Proteomes" id="UP000585638">
    <property type="component" value="Unassembled WGS sequence"/>
</dbReference>
<sequence>MNDIAELKRFAVVHARAQNIPDYRDLLDRITTDDGDGPGSWAGEWTRAGRALEDRGELLAACRRYAMARFPYVDGPARQNALDRCVGAFDLWRSDLGHVQRLDVPHRGGRVRCWASGLSTGRRRPLLLITGGIVTVKEQWAPVLVQARRLGMAGIVTEMPGVGENTVGYDESSWQMFGSVLDAVADRALVDRTYAIALSFSGTMMLRHAVADRRIRGVVTAGAPVSTFFTDHDWHRTLPRVTLDTLAHLVDAPAEVAVEKMRGHALTAEQLASLDIPVHCIVSRRDEIIPDGDIQHLRDNLRHLRTVENDDVHGSPNHVTESRLWTAASVLRMRGGRSVQRFVIEALLRVVRSRGRRP</sequence>
<comment type="caution">
    <text evidence="1">The sequence shown here is derived from an EMBL/GenBank/DDBJ whole genome shotgun (WGS) entry which is preliminary data.</text>
</comment>
<dbReference type="RefSeq" id="WP_184869274.1">
    <property type="nucleotide sequence ID" value="NZ_JACHIR010000002.1"/>
</dbReference>
<keyword evidence="2" id="KW-1185">Reference proteome</keyword>
<proteinExistence type="predicted"/>
<accession>A0A7W9KQA6</accession>
<dbReference type="Pfam" id="PF06500">
    <property type="entry name" value="FrsA-like"/>
    <property type="match status" value="1"/>
</dbReference>
<protein>
    <submittedName>
        <fullName evidence="1">Pimeloyl-ACP methyl ester carboxylesterase</fullName>
    </submittedName>
</protein>
<name>A0A7W9KQA6_9PSEU</name>